<accession>I0AL95</accession>
<dbReference type="AlphaFoldDB" id="I0AL95"/>
<proteinExistence type="predicted"/>
<evidence type="ECO:0000259" key="3">
    <source>
        <dbReference type="Pfam" id="PF13505"/>
    </source>
</evidence>
<dbReference type="STRING" id="945713.IALB_2047"/>
<dbReference type="SUPFAM" id="SSF56925">
    <property type="entry name" value="OMPA-like"/>
    <property type="match status" value="1"/>
</dbReference>
<sequence length="244" mass="26370">MKKLILIVLFSVSFISITSAQITAQIGGGLSYNLPQGDAGGTTDEFYKGTKYGLSNGFSFFAKARAGLLGTSFFAEIDYAKLSGDGNADENRGTVEVSLQNFSVKLGPEIMIDIPLSPVSPYLAPYLMINQFSGEVKFQGVSRVPSGTYDLKSATRIGAGGAVGVLFKLNPALKLDISIHYQLLNLFGKEFNAVDPVSVRRLDSYISLNDDKDPLYSSTSDDHIISDKRSINNLQFKLGLMIGL</sequence>
<keyword evidence="5" id="KW-1185">Reference proteome</keyword>
<evidence type="ECO:0000256" key="1">
    <source>
        <dbReference type="ARBA" id="ARBA00022729"/>
    </source>
</evidence>
<reference evidence="4 5" key="1">
    <citation type="journal article" date="2012" name="Front. Microbiol.">
        <title>Complete genome of Ignavibacterium album, a metabolically versatile, flagellated, facultative anaerobe from the phylum Chlorobi.</title>
        <authorList>
            <person name="Liu Z."/>
            <person name="Frigaard N.-U."/>
            <person name="Vogl K."/>
            <person name="Iino T."/>
            <person name="Ohkuma M."/>
            <person name="Overmann J."/>
            <person name="Bryant D.A."/>
        </authorList>
    </citation>
    <scope>NUCLEOTIDE SEQUENCE [LARGE SCALE GENOMIC DNA]</scope>
    <source>
        <strain evidence="5">DSM 19864 / JCM 16511 / NBRC 101810 / Mat9-16</strain>
    </source>
</reference>
<gene>
    <name evidence="4" type="ordered locus">IALB_2047</name>
</gene>
<dbReference type="Gene3D" id="2.40.160.20">
    <property type="match status" value="1"/>
</dbReference>
<dbReference type="RefSeq" id="WP_014560901.1">
    <property type="nucleotide sequence ID" value="NC_017464.1"/>
</dbReference>
<evidence type="ECO:0000313" key="4">
    <source>
        <dbReference type="EMBL" id="AFH49752.1"/>
    </source>
</evidence>
<dbReference type="eggNOG" id="COG3637">
    <property type="taxonomic scope" value="Bacteria"/>
</dbReference>
<feature type="domain" description="Outer membrane protein beta-barrel" evidence="3">
    <location>
        <begin position="16"/>
        <end position="186"/>
    </location>
</feature>
<dbReference type="Proteomes" id="UP000007394">
    <property type="component" value="Chromosome"/>
</dbReference>
<dbReference type="InterPro" id="IPR027385">
    <property type="entry name" value="Beta-barrel_OMP"/>
</dbReference>
<keyword evidence="1 2" id="KW-0732">Signal</keyword>
<dbReference type="HOGENOM" id="CLU_1136848_0_0_10"/>
<feature type="chain" id="PRO_5003623864" description="Outer membrane protein beta-barrel domain-containing protein" evidence="2">
    <location>
        <begin position="21"/>
        <end position="244"/>
    </location>
</feature>
<protein>
    <recommendedName>
        <fullName evidence="3">Outer membrane protein beta-barrel domain-containing protein</fullName>
    </recommendedName>
</protein>
<name>I0AL95_IGNAJ</name>
<evidence type="ECO:0000313" key="5">
    <source>
        <dbReference type="Proteomes" id="UP000007394"/>
    </source>
</evidence>
<feature type="signal peptide" evidence="2">
    <location>
        <begin position="1"/>
        <end position="20"/>
    </location>
</feature>
<dbReference type="KEGG" id="ial:IALB_2047"/>
<dbReference type="Pfam" id="PF13505">
    <property type="entry name" value="OMP_b-brl"/>
    <property type="match status" value="1"/>
</dbReference>
<organism evidence="4 5">
    <name type="scientific">Ignavibacterium album (strain DSM 19864 / JCM 16511 / NBRC 101810 / Mat9-16)</name>
    <dbReference type="NCBI Taxonomy" id="945713"/>
    <lineage>
        <taxon>Bacteria</taxon>
        <taxon>Pseudomonadati</taxon>
        <taxon>Ignavibacteriota</taxon>
        <taxon>Ignavibacteria</taxon>
        <taxon>Ignavibacteriales</taxon>
        <taxon>Ignavibacteriaceae</taxon>
        <taxon>Ignavibacterium</taxon>
    </lineage>
</organism>
<dbReference type="InterPro" id="IPR011250">
    <property type="entry name" value="OMP/PagP_B-barrel"/>
</dbReference>
<evidence type="ECO:0000256" key="2">
    <source>
        <dbReference type="SAM" id="SignalP"/>
    </source>
</evidence>
<dbReference type="EMBL" id="CP003418">
    <property type="protein sequence ID" value="AFH49752.1"/>
    <property type="molecule type" value="Genomic_DNA"/>
</dbReference>